<evidence type="ECO:0000256" key="2">
    <source>
        <dbReference type="SAM" id="Phobius"/>
    </source>
</evidence>
<feature type="compositionally biased region" description="Pro residues" evidence="1">
    <location>
        <begin position="1"/>
        <end position="15"/>
    </location>
</feature>
<reference evidence="3 4" key="1">
    <citation type="submission" date="2019-09" db="EMBL/GenBank/DDBJ databases">
        <title>Complete Genome Sequence of Janibacter melonis M714 with both human health impact and industrial applications.</title>
        <authorList>
            <person name="Jin M."/>
            <person name="Zhao Q.R."/>
        </authorList>
    </citation>
    <scope>NUCLEOTIDE SEQUENCE [LARGE SCALE GENOMIC DNA]</scope>
    <source>
        <strain evidence="3 4">M714</strain>
    </source>
</reference>
<dbReference type="KEGG" id="jme:EEW87_015045"/>
<sequence>MSYPPNGQPAPPPGHGGPAGGGFGPPPPQGYGPPAPQGYPGPQGYQGHPAGPAYTPGYGQPPVPPRRTGRGAKVAAFGAAGVLGLGLLGGGAVFAYSKVNGSGPQPEEALPGNAIAFAKVDLDPSADQKIDAYRFLRKFPDAKDAVGNPADDADLRKVIFEGIQKEGGLEGLSYDSDVEPWLGDRFGVAMLAGGEGEQPTGVVALAVTDTDKAKAGLAKATGAEGGYCSVGDAFAICGQDQAVVDKAVNDAASGSLADSANFADDMKALGEDGLMTAWVDGDAASKIAGAAMMGGGGSTGQSSGRVAMALRFDGPTLELAGTASGQQAGMLSDDDVSVDSLPSDATGVLSVRGLGPAVKTMWGDLEKQAKGVVGDDQWQSGLDEARTATGLSLPDDLAALLGDDTSVVMGGPAADGVPKIALRSNGEKAKADTLVSTLSGQAGSPLPLVTKDGSDGTYVLATEGGYASHVATGSGLGDSDAFTDAVPDADDANAVAYVDIEQVVAQYGQDMDDEAKRNLGGLKAFGMSASSDGDRSDFRVRLTTR</sequence>
<gene>
    <name evidence="3" type="ORF">EEW87_015045</name>
</gene>
<proteinExistence type="predicted"/>
<dbReference type="GeneID" id="59162508"/>
<protein>
    <submittedName>
        <fullName evidence="3">DUF3352 domain-containing protein</fullName>
    </submittedName>
</protein>
<evidence type="ECO:0000313" key="4">
    <source>
        <dbReference type="Proteomes" id="UP000271708"/>
    </source>
</evidence>
<accession>A0A5P8FQ94</accession>
<feature type="region of interest" description="Disordered" evidence="1">
    <location>
        <begin position="1"/>
        <end position="70"/>
    </location>
</feature>
<dbReference type="Proteomes" id="UP000271708">
    <property type="component" value="Chromosome"/>
</dbReference>
<feature type="transmembrane region" description="Helical" evidence="2">
    <location>
        <begin position="74"/>
        <end position="96"/>
    </location>
</feature>
<feature type="compositionally biased region" description="Low complexity" evidence="1">
    <location>
        <begin position="40"/>
        <end position="53"/>
    </location>
</feature>
<evidence type="ECO:0000256" key="1">
    <source>
        <dbReference type="SAM" id="MobiDB-lite"/>
    </source>
</evidence>
<evidence type="ECO:0000313" key="3">
    <source>
        <dbReference type="EMBL" id="QFQ31361.2"/>
    </source>
</evidence>
<keyword evidence="2" id="KW-1133">Transmembrane helix</keyword>
<keyword evidence="2" id="KW-0812">Transmembrane</keyword>
<organism evidence="3 4">
    <name type="scientific">Janibacter melonis</name>
    <dbReference type="NCBI Taxonomy" id="262209"/>
    <lineage>
        <taxon>Bacteria</taxon>
        <taxon>Bacillati</taxon>
        <taxon>Actinomycetota</taxon>
        <taxon>Actinomycetes</taxon>
        <taxon>Micrococcales</taxon>
        <taxon>Intrasporangiaceae</taxon>
        <taxon>Janibacter</taxon>
    </lineage>
</organism>
<dbReference type="RefSeq" id="WP_123093496.1">
    <property type="nucleotide sequence ID" value="NZ_CP044548.2"/>
</dbReference>
<keyword evidence="2" id="KW-0472">Membrane</keyword>
<name>A0A5P8FQ94_9MICO</name>
<feature type="compositionally biased region" description="Pro residues" evidence="1">
    <location>
        <begin position="24"/>
        <end position="39"/>
    </location>
</feature>
<dbReference type="EMBL" id="CP044548">
    <property type="protein sequence ID" value="QFQ31361.2"/>
    <property type="molecule type" value="Genomic_DNA"/>
</dbReference>
<dbReference type="AlphaFoldDB" id="A0A5P8FQ94"/>